<accession>A0A1R1PJD7</accession>
<dbReference type="InterPro" id="IPR043504">
    <property type="entry name" value="Peptidase_S1_PA_chymotrypsin"/>
</dbReference>
<dbReference type="PRINTS" id="PR00722">
    <property type="entry name" value="CHYMOTRYPSIN"/>
</dbReference>
<dbReference type="InterPro" id="IPR051333">
    <property type="entry name" value="CLIP_Serine_Protease"/>
</dbReference>
<dbReference type="InterPro" id="IPR009003">
    <property type="entry name" value="Peptidase_S1_PA"/>
</dbReference>
<dbReference type="GO" id="GO:0006508">
    <property type="term" value="P:proteolysis"/>
    <property type="evidence" value="ECO:0007669"/>
    <property type="project" value="InterPro"/>
</dbReference>
<dbReference type="Pfam" id="PF00089">
    <property type="entry name" value="Trypsin"/>
    <property type="match status" value="1"/>
</dbReference>
<name>A0A1R1PJD7_ZANCU</name>
<dbReference type="Gene3D" id="2.40.10.10">
    <property type="entry name" value="Trypsin-like serine proteases"/>
    <property type="match status" value="1"/>
</dbReference>
<feature type="transmembrane region" description="Helical" evidence="1">
    <location>
        <begin position="333"/>
        <end position="352"/>
    </location>
</feature>
<evidence type="ECO:0000256" key="1">
    <source>
        <dbReference type="SAM" id="Phobius"/>
    </source>
</evidence>
<evidence type="ECO:0000256" key="2">
    <source>
        <dbReference type="SAM" id="SignalP"/>
    </source>
</evidence>
<keyword evidence="2" id="KW-0732">Signal</keyword>
<comment type="caution">
    <text evidence="4">The sequence shown here is derived from an EMBL/GenBank/DDBJ whole genome shotgun (WGS) entry which is preliminary data.</text>
</comment>
<dbReference type="AlphaFoldDB" id="A0A1R1PJD7"/>
<evidence type="ECO:0000313" key="4">
    <source>
        <dbReference type="EMBL" id="OMH81081.1"/>
    </source>
</evidence>
<keyword evidence="1" id="KW-1133">Transmembrane helix</keyword>
<dbReference type="EMBL" id="LSSK01000987">
    <property type="protein sequence ID" value="OMH81081.1"/>
    <property type="molecule type" value="Genomic_DNA"/>
</dbReference>
<feature type="signal peptide" evidence="2">
    <location>
        <begin position="1"/>
        <end position="26"/>
    </location>
</feature>
<dbReference type="Proteomes" id="UP000188320">
    <property type="component" value="Unassembled WGS sequence"/>
</dbReference>
<dbReference type="GO" id="GO:0004252">
    <property type="term" value="F:serine-type endopeptidase activity"/>
    <property type="evidence" value="ECO:0007669"/>
    <property type="project" value="InterPro"/>
</dbReference>
<sequence>MKLNNKSLCKHIITALSLGGIAAVHAASVDNVDTNIGTSQSGASDLNKNVRALNGEPAKREDFPYLGMMSVYMGGYFSSCQISLISNQTAVTAARCLLNQKRELIKNMDHISIYIFGGASSYDSIALTRARAVHYHPKYSYQSLENDIAIVELNSPVSKDIATPVAIYSGDVMDDMNLVAAGWDLTSSEPLRRSYYELTRVTRTPSSSNVCKKLHPSWSNNNKDVVCTHVNDTKDMSYSSDGGPLTYINNGVNLLVGVGDSAFGNFNGEYGSEGIKARYHTHVYSYIDWIVKTTGLEKSYLLNTTARPSPNYSTVTNIETYGNNESMISASTILQNTGFILVVFLSLVFSLLF</sequence>
<dbReference type="PANTHER" id="PTHR24260">
    <property type="match status" value="1"/>
</dbReference>
<gene>
    <name evidence="4" type="ORF">AX774_g5469</name>
</gene>
<dbReference type="SMART" id="SM00020">
    <property type="entry name" value="Tryp_SPc"/>
    <property type="match status" value="1"/>
</dbReference>
<dbReference type="PROSITE" id="PS50240">
    <property type="entry name" value="TRYPSIN_DOM"/>
    <property type="match status" value="1"/>
</dbReference>
<protein>
    <submittedName>
        <fullName evidence="4">Clotting factor B</fullName>
    </submittedName>
</protein>
<feature type="chain" id="PRO_5013340066" evidence="2">
    <location>
        <begin position="27"/>
        <end position="353"/>
    </location>
</feature>
<keyword evidence="1" id="KW-0472">Membrane</keyword>
<evidence type="ECO:0000259" key="3">
    <source>
        <dbReference type="PROSITE" id="PS50240"/>
    </source>
</evidence>
<dbReference type="OrthoDB" id="5550274at2759"/>
<dbReference type="InterPro" id="IPR001314">
    <property type="entry name" value="Peptidase_S1A"/>
</dbReference>
<evidence type="ECO:0000313" key="5">
    <source>
        <dbReference type="Proteomes" id="UP000188320"/>
    </source>
</evidence>
<keyword evidence="1" id="KW-0812">Transmembrane</keyword>
<dbReference type="SUPFAM" id="SSF50494">
    <property type="entry name" value="Trypsin-like serine proteases"/>
    <property type="match status" value="1"/>
</dbReference>
<feature type="domain" description="Peptidase S1" evidence="3">
    <location>
        <begin position="52"/>
        <end position="295"/>
    </location>
</feature>
<keyword evidence="5" id="KW-1185">Reference proteome</keyword>
<organism evidence="4 5">
    <name type="scientific">Zancudomyces culisetae</name>
    <name type="common">Gut fungus</name>
    <name type="synonym">Smittium culisetae</name>
    <dbReference type="NCBI Taxonomy" id="1213189"/>
    <lineage>
        <taxon>Eukaryota</taxon>
        <taxon>Fungi</taxon>
        <taxon>Fungi incertae sedis</taxon>
        <taxon>Zoopagomycota</taxon>
        <taxon>Kickxellomycotina</taxon>
        <taxon>Harpellomycetes</taxon>
        <taxon>Harpellales</taxon>
        <taxon>Legeriomycetaceae</taxon>
        <taxon>Zancudomyces</taxon>
    </lineage>
</organism>
<proteinExistence type="predicted"/>
<reference evidence="5" key="1">
    <citation type="submission" date="2017-01" db="EMBL/GenBank/DDBJ databases">
        <authorList>
            <person name="Wang Y."/>
            <person name="White M."/>
            <person name="Kvist S."/>
            <person name="Moncalvo J.-M."/>
        </authorList>
    </citation>
    <scope>NUCLEOTIDE SEQUENCE [LARGE SCALE GENOMIC DNA]</scope>
    <source>
        <strain evidence="5">COL-18-3</strain>
    </source>
</reference>
<dbReference type="InterPro" id="IPR001254">
    <property type="entry name" value="Trypsin_dom"/>
</dbReference>
<dbReference type="PANTHER" id="PTHR24260:SF136">
    <property type="entry name" value="GH08193P-RELATED"/>
    <property type="match status" value="1"/>
</dbReference>